<feature type="region of interest" description="Disordered" evidence="1">
    <location>
        <begin position="78"/>
        <end position="99"/>
    </location>
</feature>
<feature type="region of interest" description="Disordered" evidence="1">
    <location>
        <begin position="1"/>
        <end position="42"/>
    </location>
</feature>
<proteinExistence type="predicted"/>
<feature type="region of interest" description="Disordered" evidence="1">
    <location>
        <begin position="486"/>
        <end position="506"/>
    </location>
</feature>
<dbReference type="PROSITE" id="PS50195">
    <property type="entry name" value="PX"/>
    <property type="match status" value="1"/>
</dbReference>
<dbReference type="AlphaFoldDB" id="A0A830H731"/>
<dbReference type="Pfam" id="PF00787">
    <property type="entry name" value="PX"/>
    <property type="match status" value="1"/>
</dbReference>
<dbReference type="InterPro" id="IPR001683">
    <property type="entry name" value="PX_dom"/>
</dbReference>
<keyword evidence="4" id="KW-1185">Reference proteome</keyword>
<dbReference type="GO" id="GO:0035091">
    <property type="term" value="F:phosphatidylinositol binding"/>
    <property type="evidence" value="ECO:0007669"/>
    <property type="project" value="InterPro"/>
</dbReference>
<feature type="region of interest" description="Disordered" evidence="1">
    <location>
        <begin position="320"/>
        <end position="341"/>
    </location>
</feature>
<feature type="compositionally biased region" description="Low complexity" evidence="1">
    <location>
        <begin position="323"/>
        <end position="335"/>
    </location>
</feature>
<dbReference type="SMART" id="SM00312">
    <property type="entry name" value="PX"/>
    <property type="match status" value="1"/>
</dbReference>
<comment type="caution">
    <text evidence="3">The sequence shown here is derived from an EMBL/GenBank/DDBJ whole genome shotgun (WGS) entry which is preliminary data.</text>
</comment>
<dbReference type="InterPro" id="IPR027267">
    <property type="entry name" value="AH/BAR_dom_sf"/>
</dbReference>
<sequence>MASSLPPPPSYDDAMASSTLLESPESESAASAGGASAAAAASSSSSALADENAVLESMVLNNHADDLALMPTAASSAATTPSGLVSTRSPNAGALTTPPPVSVAVTDPVVDETKKTALGTGAFVTYLISTAGEGVPARALALHGAAQAETGDTEQNGAVQLKVRRRFRDIVTLADVLAKTLRGFAVPPRPEKAAVEGRFGVTSRQFAEERRRDIEAYVRRLVRHPAAGSETSVVWAFLSVRSAELEKDPQWRKSVLLMEDVFLRGGGAQQQELDAQEAAEQLSRSMQALPPPPKQGFGARLMGAAARLGESARNAISRGSFTPGAAGDVPGAPAPRTEDATHNERIKDLANVERQLGLASACAERYLRSLEESSSSSGDFGLSMLRLGKLEETCASKSGRYTDVSVPLRRHAEDCRRAGSASVRSSRVQRYASDQCAIALGALHEHLLLCPSMRSAFQHRSEAIAANDSALMDRTIAKRKLESFENEGAGPAGASTALSGPSHGSFEAAGRATKQVALSNSVDVSERTVIATNAALDVMTARNDEEWSRWQAERSSAMCRMLWMLARVHAETAERSFRVWLGAAEELKEEE</sequence>
<evidence type="ECO:0000313" key="4">
    <source>
        <dbReference type="Proteomes" id="UP000660262"/>
    </source>
</evidence>
<name>A0A830H731_9CHLO</name>
<evidence type="ECO:0000256" key="1">
    <source>
        <dbReference type="SAM" id="MobiDB-lite"/>
    </source>
</evidence>
<feature type="compositionally biased region" description="Pro residues" evidence="1">
    <location>
        <begin position="1"/>
        <end position="10"/>
    </location>
</feature>
<evidence type="ECO:0000313" key="3">
    <source>
        <dbReference type="EMBL" id="GHP01329.1"/>
    </source>
</evidence>
<dbReference type="PANTHER" id="PTHR46757">
    <property type="entry name" value="SORTING NEXIN-RELATED"/>
    <property type="match status" value="1"/>
</dbReference>
<dbReference type="Proteomes" id="UP000660262">
    <property type="component" value="Unassembled WGS sequence"/>
</dbReference>
<gene>
    <name evidence="3" type="ORF">PPROV_000008500</name>
</gene>
<protein>
    <recommendedName>
        <fullName evidence="2">PX domain-containing protein</fullName>
    </recommendedName>
</protein>
<dbReference type="InterPro" id="IPR036871">
    <property type="entry name" value="PX_dom_sf"/>
</dbReference>
<dbReference type="InterPro" id="IPR044279">
    <property type="entry name" value="SNX2A/B"/>
</dbReference>
<dbReference type="SUPFAM" id="SSF64268">
    <property type="entry name" value="PX domain"/>
    <property type="match status" value="1"/>
</dbReference>
<dbReference type="Gene3D" id="3.30.1520.10">
    <property type="entry name" value="Phox-like domain"/>
    <property type="match status" value="1"/>
</dbReference>
<dbReference type="GO" id="GO:0005768">
    <property type="term" value="C:endosome"/>
    <property type="evidence" value="ECO:0007669"/>
    <property type="project" value="UniProtKB-ARBA"/>
</dbReference>
<dbReference type="PANTHER" id="PTHR46757:SF2">
    <property type="entry name" value="OS05G0346100 PROTEIN"/>
    <property type="match status" value="1"/>
</dbReference>
<reference evidence="3" key="1">
    <citation type="submission" date="2020-10" db="EMBL/GenBank/DDBJ databases">
        <title>Unveiling of a novel bifunctional photoreceptor, Dualchrome1, isolated from a cosmopolitan green alga.</title>
        <authorList>
            <person name="Suzuki S."/>
            <person name="Kawachi M."/>
        </authorList>
    </citation>
    <scope>NUCLEOTIDE SEQUENCE</scope>
    <source>
        <strain evidence="3">NIES 2893</strain>
    </source>
</reference>
<feature type="domain" description="PX" evidence="2">
    <location>
        <begin position="104"/>
        <end position="245"/>
    </location>
</feature>
<dbReference type="Gene3D" id="1.20.1270.60">
    <property type="entry name" value="Arfaptin homology (AH) domain/BAR domain"/>
    <property type="match status" value="1"/>
</dbReference>
<evidence type="ECO:0000259" key="2">
    <source>
        <dbReference type="PROSITE" id="PS50195"/>
    </source>
</evidence>
<dbReference type="EMBL" id="BNJQ01000001">
    <property type="protein sequence ID" value="GHP01329.1"/>
    <property type="molecule type" value="Genomic_DNA"/>
</dbReference>
<feature type="compositionally biased region" description="Low complexity" evidence="1">
    <location>
        <begin position="16"/>
        <end position="42"/>
    </location>
</feature>
<organism evidence="3 4">
    <name type="scientific">Pycnococcus provasolii</name>
    <dbReference type="NCBI Taxonomy" id="41880"/>
    <lineage>
        <taxon>Eukaryota</taxon>
        <taxon>Viridiplantae</taxon>
        <taxon>Chlorophyta</taxon>
        <taxon>Pseudoscourfieldiophyceae</taxon>
        <taxon>Pseudoscourfieldiales</taxon>
        <taxon>Pycnococcaceae</taxon>
        <taxon>Pycnococcus</taxon>
    </lineage>
</organism>
<accession>A0A830H731</accession>
<dbReference type="OrthoDB" id="271164at2759"/>